<evidence type="ECO:0000256" key="4">
    <source>
        <dbReference type="ARBA" id="ARBA00022679"/>
    </source>
</evidence>
<dbReference type="HAMAP" id="MF_00185">
    <property type="entry name" value="IPP_trans"/>
    <property type="match status" value="1"/>
</dbReference>
<keyword evidence="4 10" id="KW-0808">Transferase</keyword>
<comment type="function">
    <text evidence="2 10 12">Catalyzes the transfer of a dimethylallyl group onto the adenine at position 37 in tRNAs that read codons beginning with uridine, leading to the formation of N6-(dimethylallyl)adenosine (i(6)A).</text>
</comment>
<keyword evidence="8 10" id="KW-0460">Magnesium</keyword>
<feature type="site" description="Interaction with substrate tRNA" evidence="10">
    <location>
        <position position="108"/>
    </location>
</feature>
<dbReference type="Gene3D" id="3.40.50.300">
    <property type="entry name" value="P-loop containing nucleotide triphosphate hydrolases"/>
    <property type="match status" value="1"/>
</dbReference>
<comment type="catalytic activity">
    <reaction evidence="9 10 11">
        <text>adenosine(37) in tRNA + dimethylallyl diphosphate = N(6)-dimethylallyladenosine(37) in tRNA + diphosphate</text>
        <dbReference type="Rhea" id="RHEA:26482"/>
        <dbReference type="Rhea" id="RHEA-COMP:10162"/>
        <dbReference type="Rhea" id="RHEA-COMP:10375"/>
        <dbReference type="ChEBI" id="CHEBI:33019"/>
        <dbReference type="ChEBI" id="CHEBI:57623"/>
        <dbReference type="ChEBI" id="CHEBI:74411"/>
        <dbReference type="ChEBI" id="CHEBI:74415"/>
        <dbReference type="EC" id="2.5.1.75"/>
    </reaction>
</comment>
<feature type="binding site" evidence="10">
    <location>
        <begin position="19"/>
        <end position="24"/>
    </location>
    <ligand>
        <name>substrate</name>
    </ligand>
</feature>
<evidence type="ECO:0000313" key="15">
    <source>
        <dbReference type="Proteomes" id="UP000246352"/>
    </source>
</evidence>
<evidence type="ECO:0000256" key="12">
    <source>
        <dbReference type="RuleBase" id="RU003784"/>
    </source>
</evidence>
<feature type="site" description="Interaction with substrate tRNA" evidence="10">
    <location>
        <position position="130"/>
    </location>
</feature>
<dbReference type="GO" id="GO:0006400">
    <property type="term" value="P:tRNA modification"/>
    <property type="evidence" value="ECO:0007669"/>
    <property type="project" value="TreeGrafter"/>
</dbReference>
<accession>A0A317PGS8</accession>
<evidence type="ECO:0000256" key="2">
    <source>
        <dbReference type="ARBA" id="ARBA00003213"/>
    </source>
</evidence>
<evidence type="ECO:0000256" key="10">
    <source>
        <dbReference type="HAMAP-Rule" id="MF_00185"/>
    </source>
</evidence>
<evidence type="ECO:0000256" key="11">
    <source>
        <dbReference type="RuleBase" id="RU003783"/>
    </source>
</evidence>
<dbReference type="EC" id="2.5.1.75" evidence="10"/>
<dbReference type="RefSeq" id="WP_110033291.1">
    <property type="nucleotide sequence ID" value="NZ_QGTR01000004.1"/>
</dbReference>
<feature type="binding site" evidence="10">
    <location>
        <begin position="17"/>
        <end position="24"/>
    </location>
    <ligand>
        <name>ATP</name>
        <dbReference type="ChEBI" id="CHEBI:30616"/>
    </ligand>
</feature>
<gene>
    <name evidence="10" type="primary">miaA</name>
    <name evidence="14" type="ORF">DFR52_104438</name>
</gene>
<dbReference type="SUPFAM" id="SSF52540">
    <property type="entry name" value="P-loop containing nucleoside triphosphate hydrolases"/>
    <property type="match status" value="1"/>
</dbReference>
<dbReference type="Proteomes" id="UP000246352">
    <property type="component" value="Unassembled WGS sequence"/>
</dbReference>
<comment type="caution">
    <text evidence="10">Lacks conserved residue(s) required for the propagation of feature annotation.</text>
</comment>
<evidence type="ECO:0000256" key="1">
    <source>
        <dbReference type="ARBA" id="ARBA00001946"/>
    </source>
</evidence>
<keyword evidence="5 10" id="KW-0819">tRNA processing</keyword>
<organism evidence="14 15">
    <name type="scientific">Hoeflea marina</name>
    <dbReference type="NCBI Taxonomy" id="274592"/>
    <lineage>
        <taxon>Bacteria</taxon>
        <taxon>Pseudomonadati</taxon>
        <taxon>Pseudomonadota</taxon>
        <taxon>Alphaproteobacteria</taxon>
        <taxon>Hyphomicrobiales</taxon>
        <taxon>Rhizobiaceae</taxon>
        <taxon>Hoeflea</taxon>
    </lineage>
</organism>
<evidence type="ECO:0000256" key="7">
    <source>
        <dbReference type="ARBA" id="ARBA00022840"/>
    </source>
</evidence>
<feature type="region of interest" description="Interaction with substrate tRNA" evidence="10">
    <location>
        <begin position="166"/>
        <end position="170"/>
    </location>
</feature>
<dbReference type="InterPro" id="IPR039657">
    <property type="entry name" value="Dimethylallyltransferase"/>
</dbReference>
<evidence type="ECO:0000256" key="6">
    <source>
        <dbReference type="ARBA" id="ARBA00022741"/>
    </source>
</evidence>
<evidence type="ECO:0000256" key="9">
    <source>
        <dbReference type="ARBA" id="ARBA00049563"/>
    </source>
</evidence>
<evidence type="ECO:0000256" key="13">
    <source>
        <dbReference type="RuleBase" id="RU003785"/>
    </source>
</evidence>
<name>A0A317PGS8_9HYPH</name>
<dbReference type="PANTHER" id="PTHR11088:SF60">
    <property type="entry name" value="TRNA DIMETHYLALLYLTRANSFERASE"/>
    <property type="match status" value="1"/>
</dbReference>
<dbReference type="Gene3D" id="1.10.20.140">
    <property type="match status" value="1"/>
</dbReference>
<dbReference type="InterPro" id="IPR018022">
    <property type="entry name" value="IPT"/>
</dbReference>
<evidence type="ECO:0000256" key="3">
    <source>
        <dbReference type="ARBA" id="ARBA00005842"/>
    </source>
</evidence>
<dbReference type="EMBL" id="QGTR01000004">
    <property type="protein sequence ID" value="PWV99146.1"/>
    <property type="molecule type" value="Genomic_DNA"/>
</dbReference>
<keyword evidence="6 10" id="KW-0547">Nucleotide-binding</keyword>
<dbReference type="AlphaFoldDB" id="A0A317PGS8"/>
<protein>
    <recommendedName>
        <fullName evidence="10">tRNA dimethylallyltransferase</fullName>
        <ecNumber evidence="10">2.5.1.75</ecNumber>
    </recommendedName>
    <alternativeName>
        <fullName evidence="10">Dimethylallyl diphosphate:tRNA dimethylallyltransferase</fullName>
        <shortName evidence="10">DMAPP:tRNA dimethylallyltransferase</shortName>
        <shortName evidence="10">DMATase</shortName>
    </alternativeName>
    <alternativeName>
        <fullName evidence="10">Isopentenyl-diphosphate:tRNA isopentenyltransferase</fullName>
        <shortName evidence="10">IPP transferase</shortName>
        <shortName evidence="10">IPPT</shortName>
        <shortName evidence="10">IPTase</shortName>
    </alternativeName>
</protein>
<reference evidence="14 15" key="1">
    <citation type="submission" date="2018-05" db="EMBL/GenBank/DDBJ databases">
        <title>Genomic Encyclopedia of Type Strains, Phase IV (KMG-IV): sequencing the most valuable type-strain genomes for metagenomic binning, comparative biology and taxonomic classification.</title>
        <authorList>
            <person name="Goeker M."/>
        </authorList>
    </citation>
    <scope>NUCLEOTIDE SEQUENCE [LARGE SCALE GENOMIC DNA]</scope>
    <source>
        <strain evidence="14 15">DSM 16791</strain>
    </source>
</reference>
<dbReference type="NCBIfam" id="TIGR00174">
    <property type="entry name" value="miaA"/>
    <property type="match status" value="1"/>
</dbReference>
<comment type="caution">
    <text evidence="14">The sequence shown here is derived from an EMBL/GenBank/DDBJ whole genome shotgun (WGS) entry which is preliminary data.</text>
</comment>
<keyword evidence="7 10" id="KW-0067">ATP-binding</keyword>
<evidence type="ECO:0000256" key="5">
    <source>
        <dbReference type="ARBA" id="ARBA00022694"/>
    </source>
</evidence>
<keyword evidence="15" id="KW-1185">Reference proteome</keyword>
<sequence>MNTKLRIDGCEAILIAGPTASGKSKLALELAASRNGEIINADSMQVYDVLQVLTARPSEAEMGGVAHHLYGHVPPGAEYSTGAWLAQAERSVADVRARGRLPILVGGTGLYFRAITGGLSDMPTIPPGVRAAWRARLEDDGVEALHAELSRRDPAMGARLKVADRQRILRALEVIDATGKSILAFQGRGAPAVIVPERAERIVILPDRAVLNARIGERFSRMVAGGALEEVRRLMALGLTASSPAMKAIGVSQLREVIEGRWTQAQAIEKATIATRQYAKRQMTWFRNQLDDGWIREAGSV</sequence>
<dbReference type="Pfam" id="PF01715">
    <property type="entry name" value="IPPT"/>
    <property type="match status" value="1"/>
</dbReference>
<dbReference type="OrthoDB" id="9776390at2"/>
<evidence type="ECO:0000256" key="8">
    <source>
        <dbReference type="ARBA" id="ARBA00022842"/>
    </source>
</evidence>
<dbReference type="PANTHER" id="PTHR11088">
    <property type="entry name" value="TRNA DIMETHYLALLYLTRANSFERASE"/>
    <property type="match status" value="1"/>
</dbReference>
<comment type="similarity">
    <text evidence="3 10 13">Belongs to the IPP transferase family.</text>
</comment>
<proteinExistence type="inferred from homology"/>
<comment type="cofactor">
    <cofactor evidence="1 10">
        <name>Mg(2+)</name>
        <dbReference type="ChEBI" id="CHEBI:18420"/>
    </cofactor>
</comment>
<dbReference type="InterPro" id="IPR027417">
    <property type="entry name" value="P-loop_NTPase"/>
</dbReference>
<comment type="subunit">
    <text evidence="10">Monomer.</text>
</comment>
<evidence type="ECO:0000313" key="14">
    <source>
        <dbReference type="EMBL" id="PWV99146.1"/>
    </source>
</evidence>
<dbReference type="GO" id="GO:0052381">
    <property type="term" value="F:tRNA dimethylallyltransferase activity"/>
    <property type="evidence" value="ECO:0007669"/>
    <property type="project" value="UniProtKB-UniRule"/>
</dbReference>
<dbReference type="GO" id="GO:0005524">
    <property type="term" value="F:ATP binding"/>
    <property type="evidence" value="ECO:0007669"/>
    <property type="project" value="UniProtKB-UniRule"/>
</dbReference>
<feature type="region of interest" description="Interaction with substrate tRNA" evidence="10">
    <location>
        <begin position="42"/>
        <end position="45"/>
    </location>
</feature>